<comment type="caution">
    <text evidence="8">Lacks conserved residue(s) required for the propagation of feature annotation.</text>
</comment>
<dbReference type="InterPro" id="IPR002589">
    <property type="entry name" value="Macro_dom"/>
</dbReference>
<dbReference type="Gene3D" id="1.10.287.110">
    <property type="entry name" value="DnaJ domain"/>
    <property type="match status" value="1"/>
</dbReference>
<dbReference type="Pfam" id="PF13671">
    <property type="entry name" value="AAA_33"/>
    <property type="match status" value="1"/>
</dbReference>
<feature type="compositionally biased region" description="Polar residues" evidence="10">
    <location>
        <begin position="810"/>
        <end position="828"/>
    </location>
</feature>
<dbReference type="EMBL" id="LWDX02026769">
    <property type="protein sequence ID" value="OEL29870.1"/>
    <property type="molecule type" value="Genomic_DNA"/>
</dbReference>
<evidence type="ECO:0000256" key="3">
    <source>
        <dbReference type="ARBA" id="ARBA00022771"/>
    </source>
</evidence>
<dbReference type="InterPro" id="IPR032566">
    <property type="entry name" value="Znf-C2HE"/>
</dbReference>
<feature type="region of interest" description="Disordered" evidence="10">
    <location>
        <begin position="268"/>
        <end position="290"/>
    </location>
</feature>
<dbReference type="SUPFAM" id="SSF52949">
    <property type="entry name" value="Macro domain-like"/>
    <property type="match status" value="2"/>
</dbReference>
<sequence length="1737" mass="188305">LVEFAGNAPEGHVYSVSSRNISIRSDASSLKQAGFLHGQILVVLLRFLPNPAWIQPRDSPAEDKPSKIERRKLDAAKQNRIEAARHAAMGIPLRSLLVTSLVLSSVALHVAAAKTKDPYKVLEVDKNASQRDIKKAFHKLSLKYHPDKNKGKGAQEKFEEINNAYEILSDEEKRKNYDLYGDEKGNPGFGGANFGNREGNTYFTGGGSKPSYFTSGDGWQTMGGQGNTKTFSFSFGGNPGASGGNPFGGGFDFGDVFSNFFGGGSMGGSQHGGSAGSARANTGTSGQHSGAVKIQDVTTQIFSKEIADQGITWLLLFYTPQSKGQFVLESVMQDVVHSLDGALKAGKVNCDNEKSLCKKAGVSLGKSARLFIYSYATTEKGFLHEYSGEHDAKSLKTFCQEHLPRFSKRVDIGQFSFPPNVLPNLPQVLLLSSKKDTPAMWRAISGMFRNRLIFYDAEVHDFSHPLLKSLGVKNLPALVGRTVNGEEHLLKDGISVKDLRSGIRELKMLLESFEKKNKKLASDQANKKPSSQQEENKVPLLTASNFEEICGEKTSVCIIGVFGSIKAKGQLEAVLSEISKKTLIRGQNYNSRSALSYVLLDKNKQSTFLSSFDKSEFKSSDKLLIAYKPRRGRFAVYNDEVTLEEAERFVGSVLNGDVQLSPAKQKPVLRSDSWTATTSSSHRMLSALASSTKCSGRADERKMAATSLGSSPSPPRATAKLAGVPRSSSSYTQLTFRSRHPLQKAAAAAAFQKLPPELLLLSFPARNRHARTSCRATDNDQAAPAAAQETTTPSPAPPAAPIPSAETSPVTPGNGQPQQPVANANGSAPSEAPKRAPLTARERLRAARVLGKYAEPSAKGASPSKSGKPEFGSGVLDALREADAKKSGAGGGRRGSRLPEAPGNLFDDSKRGMPKEGWTFELPFGVDVFLVLVSFTLITTIMFGTAFLVWKMNPDAGGSSSAPPPPSASLGAETEGESGGKQVLLLLVGPPGSGKSTFAEAVVAGSTTGRPWVRVCQDTIGNGKAGTKVQCLKATSDALKEGKSVLIDRCNLEREQRADFVKLGSTLHVDVHAVALDLPAKVCISRAVSRKGHEGNLQGGKAALVVNRMLQKKETPLLTEGFNRIMSCNDDGEIKKAVDLYSALGPSGSLPSGIFGQKSKGPVQVGIMKFLKKGDTSSVEKSSGPKLTLSESKPGQQNPLPKHEKVEASITCPMEVEKGLNDKKENEERAKENDSDDVGSRTLAFPSISTADFQFDLDRASDIILDTAADFLQKFDNIRLVLVDLSEKSRILSLVKEKASKKNIDCSRFFTFVGDITQLLTKGGLQCSVIANAANWRLKPGGGGVNAAIFNAAGESLQHATKKCADSLRPGTSIVVPLPSISPLHQREGVTHVIHVLGPNMNPMRPDYLKNDYTKGSKILHEAYNSLFENFASIVQSHMGKQNSISGAEMSASGGIPPNDTKMKREDSYGSERMKKHKLLPSTMITKQQHECTKASMPNYHDKSMTSSAAPNRAREGDNKKSGVVASKTWGSWAQALYELAMHPEKYKNTDSILQTSDEFVVLKDLYPKAKRHVLVISRTDGLDSLADVKKEHLPLLRRMHSAGVKWAQKFLEEDASLILRLGYHSVPSMRQLHLHIISQDFNSTSLKNKKHWNSFTTPFFLDSVDVIEDIERHGSPTTSTDEKVLAMELRCHRCRSAHPNIPKLKSHIASCKSSFPSHLQQKNRLLSSSTVHTDFT</sequence>
<dbReference type="GO" id="GO:0005634">
    <property type="term" value="C:nucleus"/>
    <property type="evidence" value="ECO:0007669"/>
    <property type="project" value="UniProtKB-SubCell"/>
</dbReference>
<evidence type="ECO:0000256" key="1">
    <source>
        <dbReference type="ARBA" id="ARBA00004123"/>
    </source>
</evidence>
<evidence type="ECO:0000259" key="12">
    <source>
        <dbReference type="PROSITE" id="PS51084"/>
    </source>
</evidence>
<dbReference type="InterPro" id="IPR043472">
    <property type="entry name" value="Macro_dom-like"/>
</dbReference>
<keyword evidence="6" id="KW-0143">Chaperone</keyword>
<dbReference type="InterPro" id="IPR036265">
    <property type="entry name" value="HIT-like_sf"/>
</dbReference>
<dbReference type="GO" id="GO:0006139">
    <property type="term" value="P:nucleobase-containing compound metabolic process"/>
    <property type="evidence" value="ECO:0007669"/>
    <property type="project" value="UniProtKB-ARBA"/>
</dbReference>
<keyword evidence="2" id="KW-0479">Metal-binding</keyword>
<organism evidence="14 15">
    <name type="scientific">Dichanthelium oligosanthes</name>
    <dbReference type="NCBI Taxonomy" id="888268"/>
    <lineage>
        <taxon>Eukaryota</taxon>
        <taxon>Viridiplantae</taxon>
        <taxon>Streptophyta</taxon>
        <taxon>Embryophyta</taxon>
        <taxon>Tracheophyta</taxon>
        <taxon>Spermatophyta</taxon>
        <taxon>Magnoliopsida</taxon>
        <taxon>Liliopsida</taxon>
        <taxon>Poales</taxon>
        <taxon>Poaceae</taxon>
        <taxon>PACMAD clade</taxon>
        <taxon>Panicoideae</taxon>
        <taxon>Panicodae</taxon>
        <taxon>Paniceae</taxon>
        <taxon>Dichantheliinae</taxon>
        <taxon>Dichanthelium</taxon>
    </lineage>
</organism>
<dbReference type="GO" id="GO:0047627">
    <property type="term" value="F:adenylylsulfatase activity"/>
    <property type="evidence" value="ECO:0007669"/>
    <property type="project" value="UniProtKB-ARBA"/>
</dbReference>
<dbReference type="PROSITE" id="PS00636">
    <property type="entry name" value="DNAJ_1"/>
    <property type="match status" value="1"/>
</dbReference>
<accession>A0A1E5VXN6</accession>
<feature type="region of interest" description="Disordered" evidence="10">
    <location>
        <begin position="691"/>
        <end position="733"/>
    </location>
</feature>
<evidence type="ECO:0000256" key="6">
    <source>
        <dbReference type="ARBA" id="ARBA00023186"/>
    </source>
</evidence>
<dbReference type="Proteomes" id="UP000095767">
    <property type="component" value="Unassembled WGS sequence"/>
</dbReference>
<dbReference type="Gene3D" id="3.40.30.10">
    <property type="entry name" value="Glutaredoxin"/>
    <property type="match status" value="1"/>
</dbReference>
<dbReference type="InterPro" id="IPR027417">
    <property type="entry name" value="P-loop_NTPase"/>
</dbReference>
<dbReference type="PROSITE" id="PS00892">
    <property type="entry name" value="HIT_1"/>
    <property type="match status" value="1"/>
</dbReference>
<proteinExistence type="predicted"/>
<dbReference type="InterPro" id="IPR019808">
    <property type="entry name" value="Histidine_triad_CS"/>
</dbReference>
<keyword evidence="15" id="KW-1185">Reference proteome</keyword>
<evidence type="ECO:0000259" key="11">
    <source>
        <dbReference type="PROSITE" id="PS50076"/>
    </source>
</evidence>
<dbReference type="Gene3D" id="3.40.50.300">
    <property type="entry name" value="P-loop containing nucleotide triphosphate hydrolases"/>
    <property type="match status" value="1"/>
</dbReference>
<dbReference type="OrthoDB" id="3512845at2759"/>
<dbReference type="InterPro" id="IPR018253">
    <property type="entry name" value="DnaJ_domain_CS"/>
</dbReference>
<dbReference type="GO" id="GO:0005783">
    <property type="term" value="C:endoplasmic reticulum"/>
    <property type="evidence" value="ECO:0007669"/>
    <property type="project" value="UniProtKB-ARBA"/>
</dbReference>
<dbReference type="InterPro" id="IPR036869">
    <property type="entry name" value="J_dom_sf"/>
</dbReference>
<feature type="compositionally biased region" description="Low complexity" evidence="10">
    <location>
        <begin position="854"/>
        <end position="870"/>
    </location>
</feature>
<feature type="region of interest" description="Disordered" evidence="10">
    <location>
        <begin position="851"/>
        <end position="910"/>
    </location>
</feature>
<feature type="domain" description="Macro" evidence="13">
    <location>
        <begin position="1296"/>
        <end position="1488"/>
    </location>
</feature>
<dbReference type="InterPro" id="IPR001623">
    <property type="entry name" value="DnaJ_domain"/>
</dbReference>
<dbReference type="GO" id="GO:0008270">
    <property type="term" value="F:zinc ion binding"/>
    <property type="evidence" value="ECO:0007669"/>
    <property type="project" value="UniProtKB-KW"/>
</dbReference>
<dbReference type="Pfam" id="PF11969">
    <property type="entry name" value="DcpS_C"/>
    <property type="match status" value="1"/>
</dbReference>
<dbReference type="GO" id="GO:0003677">
    <property type="term" value="F:DNA binding"/>
    <property type="evidence" value="ECO:0007669"/>
    <property type="project" value="UniProtKB-KW"/>
</dbReference>
<dbReference type="Pfam" id="PF00226">
    <property type="entry name" value="DnaJ"/>
    <property type="match status" value="1"/>
</dbReference>
<dbReference type="Pfam" id="PF01661">
    <property type="entry name" value="Macro"/>
    <property type="match status" value="1"/>
</dbReference>
<feature type="compositionally biased region" description="Low complexity" evidence="10">
    <location>
        <begin position="781"/>
        <end position="793"/>
    </location>
</feature>
<protein>
    <submittedName>
        <fullName evidence="14">Transcription factor bHLH140</fullName>
    </submittedName>
</protein>
<comment type="caution">
    <text evidence="14">The sequence shown here is derived from an EMBL/GenBank/DDBJ whole genome shotgun (WGS) entry which is preliminary data.</text>
</comment>
<evidence type="ECO:0000259" key="13">
    <source>
        <dbReference type="PROSITE" id="PS51154"/>
    </source>
</evidence>
<feature type="compositionally biased region" description="Polar residues" evidence="10">
    <location>
        <begin position="279"/>
        <end position="288"/>
    </location>
</feature>
<evidence type="ECO:0000256" key="5">
    <source>
        <dbReference type="ARBA" id="ARBA00023125"/>
    </source>
</evidence>
<feature type="domain" description="J" evidence="11">
    <location>
        <begin position="117"/>
        <end position="181"/>
    </location>
</feature>
<keyword evidence="7" id="KW-0539">Nucleus</keyword>
<dbReference type="FunFam" id="3.40.50.300:FF:002337">
    <property type="entry name" value="Transcription factor bHLH140"/>
    <property type="match status" value="1"/>
</dbReference>
<evidence type="ECO:0000256" key="9">
    <source>
        <dbReference type="SAM" id="Coils"/>
    </source>
</evidence>
<dbReference type="InterPro" id="IPR036249">
    <property type="entry name" value="Thioredoxin-like_sf"/>
</dbReference>
<dbReference type="SMART" id="SM00506">
    <property type="entry name" value="A1pp"/>
    <property type="match status" value="1"/>
</dbReference>
<evidence type="ECO:0000256" key="4">
    <source>
        <dbReference type="ARBA" id="ARBA00022833"/>
    </source>
</evidence>
<feature type="region of interest" description="Disordered" evidence="10">
    <location>
        <begin position="1176"/>
        <end position="1239"/>
    </location>
</feature>
<feature type="compositionally biased region" description="Basic and acidic residues" evidence="10">
    <location>
        <begin position="1215"/>
        <end position="1233"/>
    </location>
</feature>
<keyword evidence="3" id="KW-0863">Zinc-finger</keyword>
<keyword evidence="4" id="KW-0862">Zinc</keyword>
<dbReference type="FunFam" id="3.40.220.10:FF:000020">
    <property type="entry name" value="Transcription factor bHLH140"/>
    <property type="match status" value="1"/>
</dbReference>
<keyword evidence="5" id="KW-0238">DNA-binding</keyword>
<feature type="non-terminal residue" evidence="14">
    <location>
        <position position="1"/>
    </location>
</feature>
<evidence type="ECO:0000256" key="10">
    <source>
        <dbReference type="SAM" id="MobiDB-lite"/>
    </source>
</evidence>
<evidence type="ECO:0000256" key="8">
    <source>
        <dbReference type="PROSITE-ProRule" id="PRU00464"/>
    </source>
</evidence>
<gene>
    <name evidence="14" type="ORF">BAE44_0009109</name>
</gene>
<dbReference type="PROSITE" id="PS50076">
    <property type="entry name" value="DNAJ_2"/>
    <property type="match status" value="1"/>
</dbReference>
<dbReference type="SUPFAM" id="SSF46565">
    <property type="entry name" value="Chaperone J-domain"/>
    <property type="match status" value="1"/>
</dbReference>
<dbReference type="PRINTS" id="PR00625">
    <property type="entry name" value="JDOMAIN"/>
</dbReference>
<feature type="region of interest" description="Disordered" evidence="10">
    <location>
        <begin position="1497"/>
        <end position="1522"/>
    </location>
</feature>
<evidence type="ECO:0000256" key="7">
    <source>
        <dbReference type="ARBA" id="ARBA00023242"/>
    </source>
</evidence>
<dbReference type="Pfam" id="PF16278">
    <property type="entry name" value="zf-C2HE"/>
    <property type="match status" value="1"/>
</dbReference>
<evidence type="ECO:0000313" key="15">
    <source>
        <dbReference type="Proteomes" id="UP000095767"/>
    </source>
</evidence>
<evidence type="ECO:0000256" key="2">
    <source>
        <dbReference type="ARBA" id="ARBA00022723"/>
    </source>
</evidence>
<evidence type="ECO:0000313" key="14">
    <source>
        <dbReference type="EMBL" id="OEL29870.1"/>
    </source>
</evidence>
<feature type="region of interest" description="Disordered" evidence="10">
    <location>
        <begin position="1445"/>
        <end position="1466"/>
    </location>
</feature>
<dbReference type="SMART" id="SM00271">
    <property type="entry name" value="DnaJ"/>
    <property type="match status" value="1"/>
</dbReference>
<dbReference type="InterPro" id="IPR011146">
    <property type="entry name" value="HIT-like"/>
</dbReference>
<dbReference type="STRING" id="888268.A0A1E5VXN6"/>
<dbReference type="PANTHER" id="PTHR45184">
    <property type="entry name" value="DNAJ PROTEIN ERDJ3A"/>
    <property type="match status" value="1"/>
</dbReference>
<dbReference type="CDD" id="cd06257">
    <property type="entry name" value="DnaJ"/>
    <property type="match status" value="1"/>
</dbReference>
<dbReference type="PROSITE" id="PS51154">
    <property type="entry name" value="MACRO"/>
    <property type="match status" value="1"/>
</dbReference>
<reference evidence="14 15" key="1">
    <citation type="submission" date="2016-09" db="EMBL/GenBank/DDBJ databases">
        <title>The draft genome of Dichanthelium oligosanthes: A C3 panicoid grass species.</title>
        <authorList>
            <person name="Studer A.J."/>
            <person name="Schnable J.C."/>
            <person name="Brutnell T.P."/>
        </authorList>
    </citation>
    <scope>NUCLEOTIDE SEQUENCE [LARGE SCALE GENOMIC DNA]</scope>
    <source>
        <strain evidence="15">cv. Kellogg 1175</strain>
        <tissue evidence="14">Leaf</tissue>
    </source>
</reference>
<dbReference type="Gene3D" id="3.30.428.10">
    <property type="entry name" value="HIT-like"/>
    <property type="match status" value="1"/>
</dbReference>
<dbReference type="CDD" id="cd02961">
    <property type="entry name" value="PDI_a_family"/>
    <property type="match status" value="1"/>
</dbReference>
<feature type="domain" description="HIT" evidence="12">
    <location>
        <begin position="1540"/>
        <end position="1647"/>
    </location>
</feature>
<dbReference type="InterPro" id="IPR052842">
    <property type="entry name" value="ER_Co-chaperone"/>
</dbReference>
<dbReference type="Gene3D" id="3.40.220.10">
    <property type="entry name" value="Leucine Aminopeptidase, subunit E, domain 1"/>
    <property type="match status" value="2"/>
</dbReference>
<dbReference type="SUPFAM" id="SSF54197">
    <property type="entry name" value="HIT-like"/>
    <property type="match status" value="1"/>
</dbReference>
<name>A0A1E5VXN6_9POAL</name>
<dbReference type="PANTHER" id="PTHR45184:SF1">
    <property type="entry name" value="DNAJ PROTEIN ERDJ3A"/>
    <property type="match status" value="1"/>
</dbReference>
<dbReference type="SUPFAM" id="SSF52833">
    <property type="entry name" value="Thioredoxin-like"/>
    <property type="match status" value="1"/>
</dbReference>
<keyword evidence="9" id="KW-0175">Coiled coil</keyword>
<dbReference type="FunFam" id="1.10.287.110:FF:000045">
    <property type="entry name" value="Molecular chaperone DnaJ"/>
    <property type="match status" value="1"/>
</dbReference>
<comment type="subcellular location">
    <subcellularLocation>
        <location evidence="1">Nucleus</location>
    </subcellularLocation>
</comment>
<dbReference type="PROSITE" id="PS51084">
    <property type="entry name" value="HIT_2"/>
    <property type="match status" value="1"/>
</dbReference>
<dbReference type="FunFam" id="3.30.428.10:FF:000004">
    <property type="entry name" value="aprataxin isoform X2"/>
    <property type="match status" value="1"/>
</dbReference>
<feature type="region of interest" description="Disordered" evidence="10">
    <location>
        <begin position="956"/>
        <end position="975"/>
    </location>
</feature>
<dbReference type="SUPFAM" id="SSF52540">
    <property type="entry name" value="P-loop containing nucleoside triphosphate hydrolases"/>
    <property type="match status" value="1"/>
</dbReference>
<feature type="region of interest" description="Disordered" evidence="10">
    <location>
        <begin position="771"/>
        <end position="839"/>
    </location>
</feature>
<feature type="compositionally biased region" description="Polar residues" evidence="10">
    <location>
        <begin position="1189"/>
        <end position="1199"/>
    </location>
</feature>
<feature type="coiled-coil region" evidence="9">
    <location>
        <begin position="496"/>
        <end position="523"/>
    </location>
</feature>